<dbReference type="RefSeq" id="WP_189595019.1">
    <property type="nucleotide sequence ID" value="NZ_NGAF01000014.1"/>
</dbReference>
<dbReference type="EMBL" id="NGAF01000014">
    <property type="protein sequence ID" value="OXR42327.1"/>
    <property type="molecule type" value="Genomic_DNA"/>
</dbReference>
<feature type="compositionally biased region" description="Basic residues" evidence="1">
    <location>
        <begin position="160"/>
        <end position="171"/>
    </location>
</feature>
<feature type="compositionally biased region" description="Basic and acidic residues" evidence="1">
    <location>
        <begin position="180"/>
        <end position="191"/>
    </location>
</feature>
<name>A0A231H0G5_9NOCA</name>
<keyword evidence="3" id="KW-1185">Reference proteome</keyword>
<gene>
    <name evidence="2" type="ORF">B7C42_05526</name>
</gene>
<proteinExistence type="predicted"/>
<evidence type="ECO:0000256" key="1">
    <source>
        <dbReference type="SAM" id="MobiDB-lite"/>
    </source>
</evidence>
<evidence type="ECO:0000313" key="3">
    <source>
        <dbReference type="Proteomes" id="UP000215506"/>
    </source>
</evidence>
<comment type="caution">
    <text evidence="2">The sequence shown here is derived from an EMBL/GenBank/DDBJ whole genome shotgun (WGS) entry which is preliminary data.</text>
</comment>
<sequence>MKGGTSIAVGVGIGYLLGRTRKMRFALGVAGAMMAKRSSDIPGELLERGTSLLKSSADLTQLTDTVRDELLGAARSAAVTAASNQLDSLNTRLQHGSSLLTGDLLSGNDRDRASDAEVEDAEFEDEDEAVRDAGEASPDDEPEDVDSGEEEEDRKPPAPRARKPAAKRARKTTSGTTARKSTERKSTERKPVSVSRRRSGSDSDEPPVRRTRR</sequence>
<organism evidence="2 3">
    <name type="scientific">Nocardia cerradoensis</name>
    <dbReference type="NCBI Taxonomy" id="85688"/>
    <lineage>
        <taxon>Bacteria</taxon>
        <taxon>Bacillati</taxon>
        <taxon>Actinomycetota</taxon>
        <taxon>Actinomycetes</taxon>
        <taxon>Mycobacteriales</taxon>
        <taxon>Nocardiaceae</taxon>
        <taxon>Nocardia</taxon>
    </lineage>
</organism>
<accession>A0A231H0G5</accession>
<feature type="compositionally biased region" description="Acidic residues" evidence="1">
    <location>
        <begin position="116"/>
        <end position="129"/>
    </location>
</feature>
<dbReference type="AlphaFoldDB" id="A0A231H0G5"/>
<feature type="compositionally biased region" description="Acidic residues" evidence="1">
    <location>
        <begin position="137"/>
        <end position="152"/>
    </location>
</feature>
<feature type="region of interest" description="Disordered" evidence="1">
    <location>
        <begin position="99"/>
        <end position="213"/>
    </location>
</feature>
<evidence type="ECO:0000313" key="2">
    <source>
        <dbReference type="EMBL" id="OXR42327.1"/>
    </source>
</evidence>
<evidence type="ECO:0008006" key="4">
    <source>
        <dbReference type="Google" id="ProtNLM"/>
    </source>
</evidence>
<protein>
    <recommendedName>
        <fullName evidence="4">DNA primase</fullName>
    </recommendedName>
</protein>
<reference evidence="2 3" key="1">
    <citation type="submission" date="2017-07" db="EMBL/GenBank/DDBJ databases">
        <title>First draft Genome Sequence of Nocardia cerradoensis isolated from human infection.</title>
        <authorList>
            <person name="Carrasco G."/>
        </authorList>
    </citation>
    <scope>NUCLEOTIDE SEQUENCE [LARGE SCALE GENOMIC DNA]</scope>
    <source>
        <strain evidence="2 3">CNM20130759</strain>
    </source>
</reference>
<dbReference type="Proteomes" id="UP000215506">
    <property type="component" value="Unassembled WGS sequence"/>
</dbReference>